<reference evidence="10" key="1">
    <citation type="submission" date="2019-08" db="EMBL/GenBank/DDBJ databases">
        <title>The improved chromosome-level genome for the pearl oyster Pinctada fucata martensii using PacBio sequencing and Hi-C.</title>
        <authorList>
            <person name="Zheng Z."/>
        </authorList>
    </citation>
    <scope>NUCLEOTIDE SEQUENCE</scope>
    <source>
        <strain evidence="10">ZZ-2019</strain>
        <tissue evidence="10">Adductor muscle</tissue>
    </source>
</reference>
<feature type="region of interest" description="Disordered" evidence="9">
    <location>
        <begin position="820"/>
        <end position="858"/>
    </location>
</feature>
<evidence type="ECO:0000256" key="7">
    <source>
        <dbReference type="ARBA" id="ARBA00023242"/>
    </source>
</evidence>
<evidence type="ECO:0000256" key="5">
    <source>
        <dbReference type="ARBA" id="ARBA00023159"/>
    </source>
</evidence>
<dbReference type="Proteomes" id="UP001186944">
    <property type="component" value="Unassembled WGS sequence"/>
</dbReference>
<dbReference type="AlphaFoldDB" id="A0AA88Y1J7"/>
<proteinExistence type="inferred from homology"/>
<dbReference type="InterPro" id="IPR021429">
    <property type="entry name" value="Mediator_Med24"/>
</dbReference>
<accession>A0AA88Y1J7</accession>
<keyword evidence="4" id="KW-0805">Transcription regulation</keyword>
<dbReference type="GO" id="GO:0003712">
    <property type="term" value="F:transcription coregulator activity"/>
    <property type="evidence" value="ECO:0007669"/>
    <property type="project" value="TreeGrafter"/>
</dbReference>
<dbReference type="EMBL" id="VSWD01000009">
    <property type="protein sequence ID" value="KAK3092255.1"/>
    <property type="molecule type" value="Genomic_DNA"/>
</dbReference>
<gene>
    <name evidence="10" type="ORF">FSP39_000388</name>
</gene>
<feature type="compositionally biased region" description="Basic residues" evidence="9">
    <location>
        <begin position="826"/>
        <end position="835"/>
    </location>
</feature>
<evidence type="ECO:0000256" key="4">
    <source>
        <dbReference type="ARBA" id="ARBA00023015"/>
    </source>
</evidence>
<sequence length="994" mass="112457">METKSSNRAPTTFAGKVKNLLMKAWRERWNENHWGVQLKKVLMCSDAEAKELPDILMNQAFVGPNPNTLILGYVKHIVQSQMVPPSSVFNLIDKYTDMARPYCILGLIDLVETFGTKLSFTSGLDSSVTLCKCLQNTLHWLMLCVLQALQTLKDMRQQQEYTSVIDAACMATQKITENITVQSLLYIAMSEDIDKYRDYEQTVVNVRGTLTSQVVSDTLPELSKRKVEAALQSLLKVHDLGLSSQAIFDVTDMSICHTVNAMIAMEAVLCPTNDIQPFVEQIRVTERLLKLSRPYLFCEMLRACFMGLINVKDGPEELKWTAFTFLKLPQALIKLSLQAPGQDFGRELEQGFEILLNSVPLLDLLDSKLNCDNIKIFLLECNKYDLLTKSQIQALMQRRSKEAGQRMESSNPTPTLIIRAEPTLVNILKSLDADIAKNQDTLMGVLCQMLSGKSFELVLAAAAANGKLPIFVSKLVKINEFAKQSQAEAGKAAQTRALLFDISFIMMCYITQLHGIEIVTCNPECMDSFFVTWALQCLPEDGKYKCTDNFPPSDQNKVDTLLSQLLAGSDIKLQLTRWNEICSIFPHVTQDILFAWEHNALSTENVQVLLELSKSKMCSIPVIMVTWLCSYMNTVGEEAREKPIQILQILQNKVLKPEGDVYYNERYHLMVNVMRKLSNDILPPNLRDNSSLLIPTSKLPGFTMSKCLQSIFHKGWVDSHNLHILEQLLNLCGSDWFCEKAIKEMLVSNRVEDLTKALSLTYSIFHMDIEHIALSLMFHMLPKFLQTPHYSQLLTDPKGYTLAKLSVAIITAAQTARTTEKDSIPHLRRGRKRSRKEVDLEEMDETECRPVKRSKSSSLEPQLTLDSEGFNFAEFLYTRDDGESSPTFDTKDPLNKALANLMRLMNAVCQEQKLCPRISFIISFINEALKCGSQYSRYILQFMPPQMVSTVMKSVPGVFDNQQILHICDLTTSTGRKVAAKAVCQNSKLRKIIY</sequence>
<name>A0AA88Y1J7_PINIB</name>
<comment type="subcellular location">
    <subcellularLocation>
        <location evidence="1">Nucleus</location>
    </subcellularLocation>
</comment>
<keyword evidence="7" id="KW-0539">Nucleus</keyword>
<evidence type="ECO:0000313" key="10">
    <source>
        <dbReference type="EMBL" id="KAK3092255.1"/>
    </source>
</evidence>
<keyword evidence="6" id="KW-0804">Transcription</keyword>
<evidence type="ECO:0000313" key="11">
    <source>
        <dbReference type="Proteomes" id="UP001186944"/>
    </source>
</evidence>
<evidence type="ECO:0000256" key="6">
    <source>
        <dbReference type="ARBA" id="ARBA00023163"/>
    </source>
</evidence>
<comment type="similarity">
    <text evidence="2">Belongs to the Mediator complex subunit 24 family.</text>
</comment>
<dbReference type="PANTHER" id="PTHR12898">
    <property type="entry name" value="MEDIATOR OF RNA POLYMERASE II TRANSCRIPTION SUBUNIT 24"/>
    <property type="match status" value="1"/>
</dbReference>
<dbReference type="GO" id="GO:0016592">
    <property type="term" value="C:mediator complex"/>
    <property type="evidence" value="ECO:0007669"/>
    <property type="project" value="InterPro"/>
</dbReference>
<comment type="caution">
    <text evidence="10">The sequence shown here is derived from an EMBL/GenBank/DDBJ whole genome shotgun (WGS) entry which is preliminary data.</text>
</comment>
<organism evidence="10 11">
    <name type="scientific">Pinctada imbricata</name>
    <name type="common">Atlantic pearl-oyster</name>
    <name type="synonym">Pinctada martensii</name>
    <dbReference type="NCBI Taxonomy" id="66713"/>
    <lineage>
        <taxon>Eukaryota</taxon>
        <taxon>Metazoa</taxon>
        <taxon>Spiralia</taxon>
        <taxon>Lophotrochozoa</taxon>
        <taxon>Mollusca</taxon>
        <taxon>Bivalvia</taxon>
        <taxon>Autobranchia</taxon>
        <taxon>Pteriomorphia</taxon>
        <taxon>Pterioida</taxon>
        <taxon>Pterioidea</taxon>
        <taxon>Pteriidae</taxon>
        <taxon>Pinctada</taxon>
    </lineage>
</organism>
<evidence type="ECO:0000256" key="1">
    <source>
        <dbReference type="ARBA" id="ARBA00004123"/>
    </source>
</evidence>
<dbReference type="PANTHER" id="PTHR12898:SF1">
    <property type="entry name" value="MEDIATOR OF RNA POLYMERASE II TRANSCRIPTION SUBUNIT 24"/>
    <property type="match status" value="1"/>
</dbReference>
<evidence type="ECO:0000256" key="9">
    <source>
        <dbReference type="SAM" id="MobiDB-lite"/>
    </source>
</evidence>
<keyword evidence="11" id="KW-1185">Reference proteome</keyword>
<evidence type="ECO:0000256" key="3">
    <source>
        <dbReference type="ARBA" id="ARBA00019693"/>
    </source>
</evidence>
<dbReference type="GO" id="GO:0060261">
    <property type="term" value="P:positive regulation of transcription initiation by RNA polymerase II"/>
    <property type="evidence" value="ECO:0007669"/>
    <property type="project" value="TreeGrafter"/>
</dbReference>
<evidence type="ECO:0000256" key="2">
    <source>
        <dbReference type="ARBA" id="ARBA00007864"/>
    </source>
</evidence>
<keyword evidence="5" id="KW-0010">Activator</keyword>
<evidence type="ECO:0000256" key="8">
    <source>
        <dbReference type="ARBA" id="ARBA00031960"/>
    </source>
</evidence>
<dbReference type="Pfam" id="PF11277">
    <property type="entry name" value="Med24_N"/>
    <property type="match status" value="1"/>
</dbReference>
<protein>
    <recommendedName>
        <fullName evidence="3">Mediator of RNA polymerase II transcription subunit 24</fullName>
    </recommendedName>
    <alternativeName>
        <fullName evidence="8">Mediator complex subunit 24</fullName>
    </alternativeName>
</protein>